<dbReference type="OrthoDB" id="2195826at2759"/>
<gene>
    <name evidence="2" type="ORF">VICG_00974</name>
</gene>
<dbReference type="SUPFAM" id="SSF50978">
    <property type="entry name" value="WD40 repeat-like"/>
    <property type="match status" value="1"/>
</dbReference>
<dbReference type="InterPro" id="IPR015943">
    <property type="entry name" value="WD40/YVTN_repeat-like_dom_sf"/>
</dbReference>
<accession>L2GNQ6</accession>
<reference evidence="3" key="1">
    <citation type="submission" date="2011-05" db="EMBL/GenBank/DDBJ databases">
        <title>The genome sequence of Vittaforma corneae strain ATCC 50505.</title>
        <authorList>
            <consortium name="The Broad Institute Genome Sequencing Platform"/>
            <person name="Cuomo C."/>
            <person name="Didier E."/>
            <person name="Bowers L."/>
            <person name="Young S.K."/>
            <person name="Zeng Q."/>
            <person name="Gargeya S."/>
            <person name="Fitzgerald M."/>
            <person name="Haas B."/>
            <person name="Abouelleil A."/>
            <person name="Alvarado L."/>
            <person name="Arachchi H.M."/>
            <person name="Berlin A."/>
            <person name="Chapman S.B."/>
            <person name="Gearin G."/>
            <person name="Goldberg J."/>
            <person name="Griggs A."/>
            <person name="Gujja S."/>
            <person name="Hansen M."/>
            <person name="Heiman D."/>
            <person name="Howarth C."/>
            <person name="Larimer J."/>
            <person name="Lui A."/>
            <person name="MacDonald P.J.P."/>
            <person name="McCowen C."/>
            <person name="Montmayeur A."/>
            <person name="Murphy C."/>
            <person name="Neiman D."/>
            <person name="Pearson M."/>
            <person name="Priest M."/>
            <person name="Roberts A."/>
            <person name="Saif S."/>
            <person name="Shea T."/>
            <person name="Sisk P."/>
            <person name="Stolte C."/>
            <person name="Sykes S."/>
            <person name="Wortman J."/>
            <person name="Nusbaum C."/>
            <person name="Birren B."/>
        </authorList>
    </citation>
    <scope>NUCLEOTIDE SEQUENCE [LARGE SCALE GENOMIC DNA]</scope>
    <source>
        <strain evidence="3">ATCC 50505</strain>
    </source>
</reference>
<dbReference type="Proteomes" id="UP000011082">
    <property type="component" value="Unassembled WGS sequence"/>
</dbReference>
<dbReference type="EMBL" id="JH370136">
    <property type="protein sequence ID" value="ELA41957.1"/>
    <property type="molecule type" value="Genomic_DNA"/>
</dbReference>
<dbReference type="OMA" id="LYTQYNN"/>
<evidence type="ECO:0000256" key="1">
    <source>
        <dbReference type="SAM" id="MobiDB-lite"/>
    </source>
</evidence>
<dbReference type="GeneID" id="19881686"/>
<dbReference type="VEuPathDB" id="MicrosporidiaDB:VICG_00974"/>
<dbReference type="RefSeq" id="XP_007604421.1">
    <property type="nucleotide sequence ID" value="XM_007604359.1"/>
</dbReference>
<keyword evidence="3" id="KW-1185">Reference proteome</keyword>
<feature type="compositionally biased region" description="Low complexity" evidence="1">
    <location>
        <begin position="282"/>
        <end position="297"/>
    </location>
</feature>
<evidence type="ECO:0000313" key="3">
    <source>
        <dbReference type="Proteomes" id="UP000011082"/>
    </source>
</evidence>
<dbReference type="InterPro" id="IPR036322">
    <property type="entry name" value="WD40_repeat_dom_sf"/>
</dbReference>
<organism evidence="2 3">
    <name type="scientific">Vittaforma corneae (strain ATCC 50505)</name>
    <name type="common">Microsporidian parasite</name>
    <name type="synonym">Nosema corneum</name>
    <dbReference type="NCBI Taxonomy" id="993615"/>
    <lineage>
        <taxon>Eukaryota</taxon>
        <taxon>Fungi</taxon>
        <taxon>Fungi incertae sedis</taxon>
        <taxon>Microsporidia</taxon>
        <taxon>Nosematidae</taxon>
        <taxon>Vittaforma</taxon>
    </lineage>
</organism>
<name>L2GNQ6_VITCO</name>
<dbReference type="HOGENOM" id="CLU_338943_0_0_1"/>
<dbReference type="AlphaFoldDB" id="L2GNQ6"/>
<feature type="region of interest" description="Disordered" evidence="1">
    <location>
        <begin position="282"/>
        <end position="310"/>
    </location>
</feature>
<dbReference type="InParanoid" id="L2GNQ6"/>
<dbReference type="Gene3D" id="2.130.10.10">
    <property type="entry name" value="YVTN repeat-like/Quinoprotein amine dehydrogenase"/>
    <property type="match status" value="1"/>
</dbReference>
<protein>
    <submittedName>
        <fullName evidence="2">Uncharacterized protein</fullName>
    </submittedName>
</protein>
<sequence length="839" mass="95923">MKLHLEPKCMISNLPPTIGPIIHKNLFIYYSATNVTISDLSSNRIVHRFKYENVQVLKTHRNNLYICTNDIYILDLINFQIIDVIKLSKALISKIALFESSILIFKVNKKLSLLSSDSSHHSYGKKFEIQLDSFCNGLFLSERFFGYFDSERVAVFSNSCKMAEYESEYVLDVYPKEGSVYVLQSDGSLSEIMSGYNVNLGVEIQSGCFTPDHVLCISNSGFSRISYIGEVLEEFNINTKIEEYSGAVFDYYSHVKNNNLLTAPEFKRIKKLKVYEKDSVGEDNSITESIDESSTSERNGGTLNASSQDDADDIQSTYLQSVYATDEEDLDNGQGLDSSTSEAIGIDGIDENQDLDSSIDKKSNETDTGDLSFTFVDSELVKTSENDYIFFKDGDITRILVFADDTTDFVYFKDYLILTTSSGYLKFASINGYSKDECILDAYLLKIHNNSITACRLYKDIFITTGKDRIMNVFRVFKHRRLRFVKLFEFANFTEEVTAFAYENNLLVAATSDFIVQIFQSDQCLPDKQIDYFDANALDFLLDYSQFFNTFENISVQKLHSKAINHISLINKFIVTSSSDKSAKILSLEGNLVKIIQSDKVLHTSFDSKYIAICSHKAVKIITHPSFSPVCSFQARRPVLSSCFYHGYLLTLSDVLRVFDIDKRKCVKMYDLGLLSSWSFSFPFICAENKIVVLKDISEEKARLDADAVRLLTEHTILFSKFIYDKQFDKALDVVLKRNDEKKVYQVISQGYYHFGNLDFLKDFMKNGEVKNRVLDILMKNSSLKSSLVFNEVLSHYFIDKIDKAKKEKIREIIHKHVDAIDNIYIEILGLEAYVNRQE</sequence>
<proteinExistence type="predicted"/>
<evidence type="ECO:0000313" key="2">
    <source>
        <dbReference type="EMBL" id="ELA41957.1"/>
    </source>
</evidence>